<dbReference type="InterPro" id="IPR011547">
    <property type="entry name" value="SLC26A/SulP_dom"/>
</dbReference>
<evidence type="ECO:0000256" key="6">
    <source>
        <dbReference type="ARBA" id="ARBA00023136"/>
    </source>
</evidence>
<feature type="transmembrane region" description="Helical" evidence="7">
    <location>
        <begin position="99"/>
        <end position="118"/>
    </location>
</feature>
<dbReference type="NCBIfam" id="TIGR00815">
    <property type="entry name" value="sulP"/>
    <property type="match status" value="1"/>
</dbReference>
<keyword evidence="4 7" id="KW-0812">Transmembrane</keyword>
<dbReference type="GO" id="GO:0005886">
    <property type="term" value="C:plasma membrane"/>
    <property type="evidence" value="ECO:0000318"/>
    <property type="project" value="GO_Central"/>
</dbReference>
<proteinExistence type="inferred from homology"/>
<dbReference type="EMBL" id="CM004402">
    <property type="protein sequence ID" value="OAY26728.1"/>
    <property type="molecule type" value="Genomic_DNA"/>
</dbReference>
<dbReference type="PROSITE" id="PS50801">
    <property type="entry name" value="STAS"/>
    <property type="match status" value="1"/>
</dbReference>
<dbReference type="InterPro" id="IPR002645">
    <property type="entry name" value="STAS_dom"/>
</dbReference>
<dbReference type="Pfam" id="PF00916">
    <property type="entry name" value="Sulfate_transp"/>
    <property type="match status" value="1"/>
</dbReference>
<comment type="subcellular location">
    <subcellularLocation>
        <location evidence="1">Membrane</location>
        <topology evidence="1">Multi-pass membrane protein</topology>
    </subcellularLocation>
</comment>
<evidence type="ECO:0000256" key="7">
    <source>
        <dbReference type="SAM" id="Phobius"/>
    </source>
</evidence>
<feature type="transmembrane region" description="Helical" evidence="7">
    <location>
        <begin position="321"/>
        <end position="342"/>
    </location>
</feature>
<organism evidence="9 10">
    <name type="scientific">Manihot esculenta</name>
    <name type="common">Cassava</name>
    <name type="synonym">Jatropha manihot</name>
    <dbReference type="NCBI Taxonomy" id="3983"/>
    <lineage>
        <taxon>Eukaryota</taxon>
        <taxon>Viridiplantae</taxon>
        <taxon>Streptophyta</taxon>
        <taxon>Embryophyta</taxon>
        <taxon>Tracheophyta</taxon>
        <taxon>Spermatophyta</taxon>
        <taxon>Magnoliopsida</taxon>
        <taxon>eudicotyledons</taxon>
        <taxon>Gunneridae</taxon>
        <taxon>Pentapetalae</taxon>
        <taxon>rosids</taxon>
        <taxon>fabids</taxon>
        <taxon>Malpighiales</taxon>
        <taxon>Euphorbiaceae</taxon>
        <taxon>Crotonoideae</taxon>
        <taxon>Manihoteae</taxon>
        <taxon>Manihot</taxon>
    </lineage>
</organism>
<feature type="transmembrane region" description="Helical" evidence="7">
    <location>
        <begin position="235"/>
        <end position="254"/>
    </location>
</feature>
<feature type="transmembrane region" description="Helical" evidence="7">
    <location>
        <begin position="71"/>
        <end position="87"/>
    </location>
</feature>
<sequence length="637" mass="70814">MEIQIPTRNKVNFAPPRSFGTTLKSHLKETFFPDDPLRQFRNEKSGVGIVKKALQYFVPIFEWLPNYNLRLFRFDVLSGITITFLAIPQGISYAKLGSIPPIIGLYSSFVPPLIYAVFGNSKHLAVGTVAACSLIIGHTIGEKVSAVDDPTLYLNLVFTTTFFTGIFQTLMGLLRLGILVDFLSHSTITGFMGGTATLICFQQLKGIFGLKHFTTKTDVVSVIRAVLHYRDEWKWQSAVVGIIFLIFLQFTRFLRKKRPNLFWVPAIAPMTVVIVGCLFAYFAHADKHGIQIVGHLHRGLNPISLKNLTFDPQYLPVTLKAALVTGLIALTEGIAIGRSFAIMNNEQVDGNKEIIAFGLMNIVGSFTSCYLTTGPFSKTAVNFNAGCKTAMSNVVMSICMMLTLLFLAPLFSYTPLVALSAIIASAMLGLINYEEIYHLFKVDKFDFLICMAAFFGVAFISMDYGLIMSIGLALLRALVYVARPATCRLGKIPDSNLFRDSEQYPGLTNVPGVLALQLGSPIYFANANYIRERIIRWVRDEEDISNAKDSVVEHVLLDLSGVTSIDTTGIETLIEIRKLLDAKNIKIAIINPRLEVMEKMIRSHFVDKIGKDSIFLSIEDAVESILFSTQKNYQVLV</sequence>
<evidence type="ECO:0000313" key="10">
    <source>
        <dbReference type="Proteomes" id="UP000091857"/>
    </source>
</evidence>
<keyword evidence="6 7" id="KW-0472">Membrane</keyword>
<reference evidence="10" key="1">
    <citation type="journal article" date="2016" name="Nat. Biotechnol.">
        <title>Sequencing wild and cultivated cassava and related species reveals extensive interspecific hybridization and genetic diversity.</title>
        <authorList>
            <person name="Bredeson J.V."/>
            <person name="Lyons J.B."/>
            <person name="Prochnik S.E."/>
            <person name="Wu G.A."/>
            <person name="Ha C.M."/>
            <person name="Edsinger-Gonzales E."/>
            <person name="Grimwood J."/>
            <person name="Schmutz J."/>
            <person name="Rabbi I.Y."/>
            <person name="Egesi C."/>
            <person name="Nauluvula P."/>
            <person name="Lebot V."/>
            <person name="Ndunguru J."/>
            <person name="Mkamilo G."/>
            <person name="Bart R.S."/>
            <person name="Setter T.L."/>
            <person name="Gleadow R.M."/>
            <person name="Kulakow P."/>
            <person name="Ferguson M.E."/>
            <person name="Rounsley S."/>
            <person name="Rokhsar D.S."/>
        </authorList>
    </citation>
    <scope>NUCLEOTIDE SEQUENCE [LARGE SCALE GENOMIC DNA]</scope>
    <source>
        <strain evidence="10">cv. AM560-2</strain>
    </source>
</reference>
<dbReference type="SUPFAM" id="SSF52091">
    <property type="entry name" value="SpoIIaa-like"/>
    <property type="match status" value="1"/>
</dbReference>
<dbReference type="Gramene" id="Manes.16G070100.1.v8.1">
    <property type="protein sequence ID" value="Manes.16G070100.1.v8.1.CDS"/>
    <property type="gene ID" value="Manes.16G070100.v8.1"/>
</dbReference>
<dbReference type="InterPro" id="IPR036513">
    <property type="entry name" value="STAS_dom_sf"/>
</dbReference>
<accession>A0A2C9UAG3</accession>
<feature type="domain" description="STAS" evidence="8">
    <location>
        <begin position="503"/>
        <end position="625"/>
    </location>
</feature>
<evidence type="ECO:0000256" key="4">
    <source>
        <dbReference type="ARBA" id="ARBA00022692"/>
    </source>
</evidence>
<keyword evidence="10" id="KW-1185">Reference proteome</keyword>
<evidence type="ECO:0000256" key="3">
    <source>
        <dbReference type="ARBA" id="ARBA00022448"/>
    </source>
</evidence>
<evidence type="ECO:0000256" key="2">
    <source>
        <dbReference type="ARBA" id="ARBA00008692"/>
    </source>
</evidence>
<feature type="transmembrane region" description="Helical" evidence="7">
    <location>
        <begin position="445"/>
        <end position="475"/>
    </location>
</feature>
<feature type="transmembrane region" description="Helical" evidence="7">
    <location>
        <begin position="354"/>
        <end position="373"/>
    </location>
</feature>
<comment type="caution">
    <text evidence="9">The sequence shown here is derived from an EMBL/GenBank/DDBJ whole genome shotgun (WGS) entry which is preliminary data.</text>
</comment>
<dbReference type="PANTHER" id="PTHR11814">
    <property type="entry name" value="SULFATE TRANSPORTER"/>
    <property type="match status" value="1"/>
</dbReference>
<dbReference type="InterPro" id="IPR001902">
    <property type="entry name" value="SLC26A/SulP_fam"/>
</dbReference>
<dbReference type="Proteomes" id="UP000091857">
    <property type="component" value="Chromosome 16"/>
</dbReference>
<evidence type="ECO:0000256" key="5">
    <source>
        <dbReference type="ARBA" id="ARBA00022989"/>
    </source>
</evidence>
<dbReference type="GO" id="GO:0055085">
    <property type="term" value="P:transmembrane transport"/>
    <property type="evidence" value="ECO:0000318"/>
    <property type="project" value="GO_Central"/>
</dbReference>
<gene>
    <name evidence="9" type="ORF">MANES_16G070100v8</name>
</gene>
<dbReference type="GO" id="GO:0022857">
    <property type="term" value="F:transmembrane transporter activity"/>
    <property type="evidence" value="ECO:0000318"/>
    <property type="project" value="GO_Central"/>
</dbReference>
<feature type="transmembrane region" description="Helical" evidence="7">
    <location>
        <begin position="124"/>
        <end position="141"/>
    </location>
</feature>
<evidence type="ECO:0000256" key="1">
    <source>
        <dbReference type="ARBA" id="ARBA00004141"/>
    </source>
</evidence>
<dbReference type="OrthoDB" id="288203at2759"/>
<feature type="transmembrane region" description="Helical" evidence="7">
    <location>
        <begin position="416"/>
        <end position="433"/>
    </location>
</feature>
<name>A0A2C9UAG3_MANES</name>
<comment type="similarity">
    <text evidence="2">Belongs to the SLC26A/SulP transporter (TC 2.A.53) family.</text>
</comment>
<keyword evidence="3" id="KW-0813">Transport</keyword>
<feature type="transmembrane region" description="Helical" evidence="7">
    <location>
        <begin position="393"/>
        <end position="411"/>
    </location>
</feature>
<feature type="transmembrane region" description="Helical" evidence="7">
    <location>
        <begin position="261"/>
        <end position="283"/>
    </location>
</feature>
<dbReference type="FunFam" id="3.30.750.24:FF:000002">
    <property type="entry name" value="Sulfate transporter 31"/>
    <property type="match status" value="1"/>
</dbReference>
<feature type="transmembrane region" description="Helical" evidence="7">
    <location>
        <begin position="153"/>
        <end position="174"/>
    </location>
</feature>
<dbReference type="Pfam" id="PF01740">
    <property type="entry name" value="STAS"/>
    <property type="match status" value="1"/>
</dbReference>
<protein>
    <recommendedName>
        <fullName evidence="8">STAS domain-containing protein</fullName>
    </recommendedName>
</protein>
<dbReference type="STRING" id="3983.A0A2C9UAG3"/>
<dbReference type="AlphaFoldDB" id="A0A2C9UAG3"/>
<evidence type="ECO:0000313" key="9">
    <source>
        <dbReference type="EMBL" id="OAY26728.1"/>
    </source>
</evidence>
<keyword evidence="5 7" id="KW-1133">Transmembrane helix</keyword>
<dbReference type="Gene3D" id="3.30.750.24">
    <property type="entry name" value="STAS domain"/>
    <property type="match status" value="1"/>
</dbReference>
<evidence type="ECO:0000259" key="8">
    <source>
        <dbReference type="PROSITE" id="PS50801"/>
    </source>
</evidence>
<dbReference type="CDD" id="cd07042">
    <property type="entry name" value="STAS_SulP_like_sulfate_transporter"/>
    <property type="match status" value="1"/>
</dbReference>